<gene>
    <name evidence="5" type="ORF">EX30DRAFT_337612</name>
</gene>
<name>A0A4S2N7D4_9PEZI</name>
<dbReference type="CDD" id="cd03760">
    <property type="entry name" value="proteasome_beta_type_4"/>
    <property type="match status" value="1"/>
</dbReference>
<keyword evidence="6" id="KW-1185">Reference proteome</keyword>
<evidence type="ECO:0000256" key="2">
    <source>
        <dbReference type="ARBA" id="ARBA00022942"/>
    </source>
</evidence>
<dbReference type="InterPro" id="IPR001353">
    <property type="entry name" value="Proteasome_sua/b"/>
</dbReference>
<keyword evidence="1 4" id="KW-0963">Cytoplasm</keyword>
<dbReference type="InParanoid" id="A0A4S2N7D4"/>
<dbReference type="InterPro" id="IPR023333">
    <property type="entry name" value="Proteasome_suB-type"/>
</dbReference>
<dbReference type="PROSITE" id="PS51476">
    <property type="entry name" value="PROTEASOME_BETA_2"/>
    <property type="match status" value="1"/>
</dbReference>
<evidence type="ECO:0000313" key="6">
    <source>
        <dbReference type="Proteomes" id="UP000298138"/>
    </source>
</evidence>
<dbReference type="PANTHER" id="PTHR32194">
    <property type="entry name" value="METALLOPROTEASE TLDD"/>
    <property type="match status" value="1"/>
</dbReference>
<dbReference type="Proteomes" id="UP000298138">
    <property type="component" value="Unassembled WGS sequence"/>
</dbReference>
<dbReference type="OrthoDB" id="10248542at2759"/>
<dbReference type="InterPro" id="IPR016295">
    <property type="entry name" value="Proteasome_beta4"/>
</dbReference>
<protein>
    <recommendedName>
        <fullName evidence="4">Proteasome subunit beta</fullName>
    </recommendedName>
</protein>
<dbReference type="PANTHER" id="PTHR32194:SF6">
    <property type="entry name" value="PROTEASOME SUBUNIT BETA"/>
    <property type="match status" value="1"/>
</dbReference>
<dbReference type="FunCoup" id="A0A4S2N7D4">
    <property type="interactions" value="1186"/>
</dbReference>
<accession>A0A4S2N7D4</accession>
<dbReference type="InterPro" id="IPR029055">
    <property type="entry name" value="Ntn_hydrolases_N"/>
</dbReference>
<comment type="similarity">
    <text evidence="4">Belongs to the peptidase T1B family.</text>
</comment>
<evidence type="ECO:0000256" key="3">
    <source>
        <dbReference type="ARBA" id="ARBA00023242"/>
    </source>
</evidence>
<dbReference type="AlphaFoldDB" id="A0A4S2N7D4"/>
<proteinExistence type="inferred from homology"/>
<dbReference type="GO" id="GO:0005634">
    <property type="term" value="C:nucleus"/>
    <property type="evidence" value="ECO:0007669"/>
    <property type="project" value="UniProtKB-SubCell"/>
</dbReference>
<dbReference type="Pfam" id="PF00227">
    <property type="entry name" value="Proteasome"/>
    <property type="match status" value="1"/>
</dbReference>
<sequence length="269" mass="29945">MNHFPEAWGRPRDDVYGSYDRSVFGHDAAGPTQHTQQPIVTGTSVVALKFKDGVVIAADNLASYGSLARFNDVERLRQVGTHTIVGASGDVSDMQFLYEKQLENLIIAEDYQEDGHGLRAKHIYSYLSRVMYHRRSKMDPLWNVLLVAGWDDGKPFLASADLLGTTFSSPALASGFGAHLAVPLLRRIAPDEASVANITREQAIKTIEECMKVLFYRDARSMNKYTMAIVTGKEGTNDEPDIEIQKDVSLKQQSWKFAEKIRGYGAQTV</sequence>
<dbReference type="GO" id="GO:0019774">
    <property type="term" value="C:proteasome core complex, beta-subunit complex"/>
    <property type="evidence" value="ECO:0007669"/>
    <property type="project" value="UniProtKB-UniRule"/>
</dbReference>
<dbReference type="EMBL" id="ML220112">
    <property type="protein sequence ID" value="TGZ85221.1"/>
    <property type="molecule type" value="Genomic_DNA"/>
</dbReference>
<dbReference type="PROSITE" id="PS00854">
    <property type="entry name" value="PROTEASOME_BETA_1"/>
    <property type="match status" value="1"/>
</dbReference>
<reference evidence="5 6" key="1">
    <citation type="submission" date="2019-04" db="EMBL/GenBank/DDBJ databases">
        <title>Comparative genomics and transcriptomics to analyze fruiting body development in filamentous ascomycetes.</title>
        <authorList>
            <consortium name="DOE Joint Genome Institute"/>
            <person name="Lutkenhaus R."/>
            <person name="Traeger S."/>
            <person name="Breuer J."/>
            <person name="Kuo A."/>
            <person name="Lipzen A."/>
            <person name="Pangilinan J."/>
            <person name="Dilworth D."/>
            <person name="Sandor L."/>
            <person name="Poggeler S."/>
            <person name="Barry K."/>
            <person name="Grigoriev I.V."/>
            <person name="Nowrousian M."/>
        </authorList>
    </citation>
    <scope>NUCLEOTIDE SEQUENCE [LARGE SCALE GENOMIC DNA]</scope>
    <source>
        <strain evidence="5 6">CBS 389.68</strain>
    </source>
</reference>
<dbReference type="PIRSF" id="PIRSF001213">
    <property type="entry name" value="Psome_endopept_beta"/>
    <property type="match status" value="1"/>
</dbReference>
<organism evidence="5 6">
    <name type="scientific">Ascodesmis nigricans</name>
    <dbReference type="NCBI Taxonomy" id="341454"/>
    <lineage>
        <taxon>Eukaryota</taxon>
        <taxon>Fungi</taxon>
        <taxon>Dikarya</taxon>
        <taxon>Ascomycota</taxon>
        <taxon>Pezizomycotina</taxon>
        <taxon>Pezizomycetes</taxon>
        <taxon>Pezizales</taxon>
        <taxon>Ascodesmidaceae</taxon>
        <taxon>Ascodesmis</taxon>
    </lineage>
</organism>
<comment type="subcellular location">
    <subcellularLocation>
        <location evidence="4">Cytoplasm</location>
    </subcellularLocation>
    <subcellularLocation>
        <location evidence="4">Nucleus</location>
    </subcellularLocation>
</comment>
<comment type="function">
    <text evidence="4">Non-catalytic component of the proteasome.</text>
</comment>
<evidence type="ECO:0000313" key="5">
    <source>
        <dbReference type="EMBL" id="TGZ85221.1"/>
    </source>
</evidence>
<keyword evidence="3 4" id="KW-0539">Nucleus</keyword>
<dbReference type="Gene3D" id="3.60.20.10">
    <property type="entry name" value="Glutamine Phosphoribosylpyrophosphate, subunit 1, domain 1"/>
    <property type="match status" value="1"/>
</dbReference>
<dbReference type="InterPro" id="IPR016050">
    <property type="entry name" value="Proteasome_bsu_CS"/>
</dbReference>
<evidence type="ECO:0000256" key="4">
    <source>
        <dbReference type="PIRNR" id="PIRNR001213"/>
    </source>
</evidence>
<dbReference type="GO" id="GO:0005737">
    <property type="term" value="C:cytoplasm"/>
    <property type="evidence" value="ECO:0007669"/>
    <property type="project" value="UniProtKB-SubCell"/>
</dbReference>
<dbReference type="GO" id="GO:0051603">
    <property type="term" value="P:proteolysis involved in protein catabolic process"/>
    <property type="evidence" value="ECO:0007669"/>
    <property type="project" value="InterPro"/>
</dbReference>
<dbReference type="SUPFAM" id="SSF56235">
    <property type="entry name" value="N-terminal nucleophile aminohydrolases (Ntn hydrolases)"/>
    <property type="match status" value="1"/>
</dbReference>
<keyword evidence="2 4" id="KW-0647">Proteasome</keyword>
<evidence type="ECO:0000256" key="1">
    <source>
        <dbReference type="ARBA" id="ARBA00022490"/>
    </source>
</evidence>
<dbReference type="STRING" id="341454.A0A4S2N7D4"/>
<dbReference type="FunFam" id="3.60.20.10:FF:000014">
    <property type="entry name" value="Proteasome subunit beta type-7"/>
    <property type="match status" value="1"/>
</dbReference>